<accession>A0ABS7TQJ1</accession>
<dbReference type="RefSeq" id="WP_224192209.1">
    <property type="nucleotide sequence ID" value="NZ_JAIRAU010000015.1"/>
</dbReference>
<evidence type="ECO:0000313" key="2">
    <source>
        <dbReference type="EMBL" id="MBZ5710441.1"/>
    </source>
</evidence>
<name>A0ABS7TQJ1_9BACT</name>
<sequence>MSRHLASMWPVCLGLVVACGDDGGKIGGDYSTDGSATNGTGITGNGTDGGGTGSLPTTGDPPPETEDEGDFRVPRASGKYVYSASQTTDSVAVIDTSNLSIDVVEVGQGPTVVEPVPGQAGDAGSVVVLDQGSNDVALVRTSEAGATSVTIYPVTPGANNLAVSPGGNYVFVYHDVDGPEQLGAGSDQELSVLDVASGTPYEMTVGAHPREIVFAPDDSTAYVITAAGVNVITFSQLGTVGKPPLLPVVADPGIDPATLEVQIVASLGIALARVDGEPWLAVTQLPGGELTVLDLPGVPTDLDVAPDGEFAVLTLPSPGGSSVLEVPLPLGPGMYKQHDVPGEYVGLASVAADGDTMLLYTTVQPYALTEGPASDLPLYDHDDAVFGTSTTDSSSSGSSTGDDSTTTDAGTGTDGTTTTTTTGDDGPPPPDPRKRVTLARRDGDGWDLVTLFVEVPIISVGIAPDSRNAILVHDGHPELSEDRWSYSLFDLTPAFPLLKRQKTEAYPGPVLFTPEGDRAAVLLRDDGAGVRKADLVDLGTFIVEPLRLGSPPEGAGYVDATAKVFVSQQHPTGRITFVDPRGDVQTVTGYVLNDSVKD</sequence>
<dbReference type="Gene3D" id="2.130.10.10">
    <property type="entry name" value="YVTN repeat-like/Quinoprotein amine dehydrogenase"/>
    <property type="match status" value="1"/>
</dbReference>
<feature type="region of interest" description="Disordered" evidence="1">
    <location>
        <begin position="387"/>
        <end position="439"/>
    </location>
</feature>
<proteinExistence type="predicted"/>
<dbReference type="PANTHER" id="PTHR47197:SF3">
    <property type="entry name" value="DIHYDRO-HEME D1 DEHYDROGENASE"/>
    <property type="match status" value="1"/>
</dbReference>
<reference evidence="2" key="1">
    <citation type="submission" date="2021-08" db="EMBL/GenBank/DDBJ databases">
        <authorList>
            <person name="Stevens D.C."/>
        </authorList>
    </citation>
    <scope>NUCLEOTIDE SEQUENCE</scope>
    <source>
        <strain evidence="2">DSM 53165</strain>
    </source>
</reference>
<dbReference type="SUPFAM" id="SSF51004">
    <property type="entry name" value="C-terminal (heme d1) domain of cytochrome cd1-nitrite reductase"/>
    <property type="match status" value="1"/>
</dbReference>
<evidence type="ECO:0000313" key="3">
    <source>
        <dbReference type="Proteomes" id="UP001139031"/>
    </source>
</evidence>
<feature type="compositionally biased region" description="Low complexity" evidence="1">
    <location>
        <begin position="387"/>
        <end position="425"/>
    </location>
</feature>
<dbReference type="InterPro" id="IPR051200">
    <property type="entry name" value="Host-pathogen_enzymatic-act"/>
</dbReference>
<feature type="compositionally biased region" description="Gly residues" evidence="1">
    <location>
        <begin position="41"/>
        <end position="53"/>
    </location>
</feature>
<comment type="caution">
    <text evidence="2">The sequence shown here is derived from an EMBL/GenBank/DDBJ whole genome shotgun (WGS) entry which is preliminary data.</text>
</comment>
<keyword evidence="3" id="KW-1185">Reference proteome</keyword>
<feature type="region of interest" description="Disordered" evidence="1">
    <location>
        <begin position="34"/>
        <end position="74"/>
    </location>
</feature>
<dbReference type="InterPro" id="IPR011048">
    <property type="entry name" value="Haem_d1_sf"/>
</dbReference>
<dbReference type="Proteomes" id="UP001139031">
    <property type="component" value="Unassembled WGS sequence"/>
</dbReference>
<protein>
    <submittedName>
        <fullName evidence="2">Uncharacterized protein</fullName>
    </submittedName>
</protein>
<dbReference type="PROSITE" id="PS51257">
    <property type="entry name" value="PROKAR_LIPOPROTEIN"/>
    <property type="match status" value="1"/>
</dbReference>
<dbReference type="EMBL" id="JAIRAU010000015">
    <property type="protein sequence ID" value="MBZ5710441.1"/>
    <property type="molecule type" value="Genomic_DNA"/>
</dbReference>
<dbReference type="InterPro" id="IPR015943">
    <property type="entry name" value="WD40/YVTN_repeat-like_dom_sf"/>
</dbReference>
<dbReference type="PANTHER" id="PTHR47197">
    <property type="entry name" value="PROTEIN NIRF"/>
    <property type="match status" value="1"/>
</dbReference>
<gene>
    <name evidence="2" type="ORF">K7C98_14360</name>
</gene>
<evidence type="ECO:0000256" key="1">
    <source>
        <dbReference type="SAM" id="MobiDB-lite"/>
    </source>
</evidence>
<organism evidence="2 3">
    <name type="scientific">Nannocystis pusilla</name>
    <dbReference type="NCBI Taxonomy" id="889268"/>
    <lineage>
        <taxon>Bacteria</taxon>
        <taxon>Pseudomonadati</taxon>
        <taxon>Myxococcota</taxon>
        <taxon>Polyangia</taxon>
        <taxon>Nannocystales</taxon>
        <taxon>Nannocystaceae</taxon>
        <taxon>Nannocystis</taxon>
    </lineage>
</organism>